<gene>
    <name evidence="4" type="ORF">CKO40_21020</name>
</gene>
<dbReference type="GO" id="GO:0052689">
    <property type="term" value="F:carboxylic ester hydrolase activity"/>
    <property type="evidence" value="ECO:0007669"/>
    <property type="project" value="UniProtKB-ARBA"/>
</dbReference>
<dbReference type="PANTHER" id="PTHR22946:SF9">
    <property type="entry name" value="POLYKETIDE TRANSFERASE AF380"/>
    <property type="match status" value="1"/>
</dbReference>
<feature type="region of interest" description="Disordered" evidence="2">
    <location>
        <begin position="303"/>
        <end position="334"/>
    </location>
</feature>
<evidence type="ECO:0000313" key="4">
    <source>
        <dbReference type="EMBL" id="MBK1706952.1"/>
    </source>
</evidence>
<evidence type="ECO:0000256" key="1">
    <source>
        <dbReference type="ARBA" id="ARBA00022801"/>
    </source>
</evidence>
<name>A0AAJ0U840_9GAMM</name>
<evidence type="ECO:0000313" key="5">
    <source>
        <dbReference type="Proteomes" id="UP001296776"/>
    </source>
</evidence>
<organism evidence="4 5">
    <name type="scientific">Halochromatium glycolicum</name>
    <dbReference type="NCBI Taxonomy" id="85075"/>
    <lineage>
        <taxon>Bacteria</taxon>
        <taxon>Pseudomonadati</taxon>
        <taxon>Pseudomonadota</taxon>
        <taxon>Gammaproteobacteria</taxon>
        <taxon>Chromatiales</taxon>
        <taxon>Chromatiaceae</taxon>
        <taxon>Halochromatium</taxon>
    </lineage>
</organism>
<dbReference type="RefSeq" id="WP_200348425.1">
    <property type="nucleotide sequence ID" value="NZ_NRSJ01000057.1"/>
</dbReference>
<protein>
    <recommendedName>
        <fullName evidence="3">Serine aminopeptidase S33 domain-containing protein</fullName>
    </recommendedName>
</protein>
<dbReference type="InterPro" id="IPR050261">
    <property type="entry name" value="FrsA_esterase"/>
</dbReference>
<keyword evidence="5" id="KW-1185">Reference proteome</keyword>
<dbReference type="Pfam" id="PF12146">
    <property type="entry name" value="Hydrolase_4"/>
    <property type="match status" value="1"/>
</dbReference>
<dbReference type="AlphaFoldDB" id="A0AAJ0U840"/>
<dbReference type="Proteomes" id="UP001296776">
    <property type="component" value="Unassembled WGS sequence"/>
</dbReference>
<dbReference type="SUPFAM" id="SSF53474">
    <property type="entry name" value="alpha/beta-Hydrolases"/>
    <property type="match status" value="1"/>
</dbReference>
<proteinExistence type="predicted"/>
<comment type="caution">
    <text evidence="4">The sequence shown here is derived from an EMBL/GenBank/DDBJ whole genome shotgun (WGS) entry which is preliminary data.</text>
</comment>
<evidence type="ECO:0000256" key="2">
    <source>
        <dbReference type="SAM" id="MobiDB-lite"/>
    </source>
</evidence>
<dbReference type="EMBL" id="NRSJ01000057">
    <property type="protein sequence ID" value="MBK1706952.1"/>
    <property type="molecule type" value="Genomic_DNA"/>
</dbReference>
<sequence>MLCSSAAVAVGLLFLLLGLLCLILPLGVHFGFRAPRVPKVSTPADRGLSYEQVRLPTVRRRWLSAWLLPARLQEPAANSGWRAQCTILMLHGWGSNSEQILPLAVPLVGAGFNVLLLDARNHGSSDGDTFSSLPRFAEDLEQGIRWLRHHQPARARSLAVIGHSVGAGAVLLAATRTPAIDAAISLSAFAHPQEVTARFLEHLPLPRALVSLVARYVEWLIGYRFDAIAPLNTIRRVPCPVLLMHGTADRTVPLSDAERIYANRLSDRVRLIRVPDADHGSTDRIEQHADGLLRFLADSLAPGRATRETEAGSRLPATGTGSPADGSDASGVNP</sequence>
<feature type="domain" description="Serine aminopeptidase S33" evidence="3">
    <location>
        <begin position="85"/>
        <end position="202"/>
    </location>
</feature>
<evidence type="ECO:0000259" key="3">
    <source>
        <dbReference type="Pfam" id="PF12146"/>
    </source>
</evidence>
<reference evidence="4" key="1">
    <citation type="submission" date="2017-08" db="EMBL/GenBank/DDBJ databases">
        <authorList>
            <person name="Imhoff J.F."/>
            <person name="Rahn T."/>
            <person name="Kuenzel S."/>
            <person name="Neulinger S.C."/>
        </authorList>
    </citation>
    <scope>NUCLEOTIDE SEQUENCE</scope>
    <source>
        <strain evidence="4">DSM 11080</strain>
    </source>
</reference>
<accession>A0AAJ0U840</accession>
<dbReference type="Gene3D" id="3.40.50.1820">
    <property type="entry name" value="alpha/beta hydrolase"/>
    <property type="match status" value="1"/>
</dbReference>
<keyword evidence="1" id="KW-0378">Hydrolase</keyword>
<dbReference type="PANTHER" id="PTHR22946">
    <property type="entry name" value="DIENELACTONE HYDROLASE DOMAIN-CONTAINING PROTEIN-RELATED"/>
    <property type="match status" value="1"/>
</dbReference>
<dbReference type="InterPro" id="IPR022742">
    <property type="entry name" value="Hydrolase_4"/>
</dbReference>
<dbReference type="InterPro" id="IPR029058">
    <property type="entry name" value="AB_hydrolase_fold"/>
</dbReference>
<reference evidence="4" key="2">
    <citation type="journal article" date="2020" name="Microorganisms">
        <title>Osmotic Adaptation and Compatible Solute Biosynthesis of Phototrophic Bacteria as Revealed from Genome Analyses.</title>
        <authorList>
            <person name="Imhoff J.F."/>
            <person name="Rahn T."/>
            <person name="Kunzel S."/>
            <person name="Keller A."/>
            <person name="Neulinger S.C."/>
        </authorList>
    </citation>
    <scope>NUCLEOTIDE SEQUENCE</scope>
    <source>
        <strain evidence="4">DSM 11080</strain>
    </source>
</reference>